<proteinExistence type="predicted"/>
<feature type="compositionally biased region" description="Basic and acidic residues" evidence="9">
    <location>
        <begin position="929"/>
        <end position="939"/>
    </location>
</feature>
<gene>
    <name evidence="11" type="ORF">MAR_008101</name>
</gene>
<keyword evidence="1" id="KW-0479">Metal-binding</keyword>
<protein>
    <submittedName>
        <fullName evidence="11">FANCJ-like protein</fullName>
    </submittedName>
</protein>
<dbReference type="PANTHER" id="PTHR11472:SF47">
    <property type="entry name" value="FANCONI ANEMIA GROUP J PROTEIN"/>
    <property type="match status" value="1"/>
</dbReference>
<dbReference type="Proteomes" id="UP001164746">
    <property type="component" value="Chromosome 4"/>
</dbReference>
<dbReference type="PANTHER" id="PTHR11472">
    <property type="entry name" value="DNA REPAIR DEAD HELICASE RAD3/XP-D SUBFAMILY MEMBER"/>
    <property type="match status" value="1"/>
</dbReference>
<evidence type="ECO:0000256" key="6">
    <source>
        <dbReference type="ARBA" id="ARBA00023004"/>
    </source>
</evidence>
<evidence type="ECO:0000256" key="2">
    <source>
        <dbReference type="ARBA" id="ARBA00022741"/>
    </source>
</evidence>
<accession>A0ABY7DUZ1</accession>
<sequence length="1104" mass="122947">MALDLLILGPKFGLIPLSVPKIYFGTRTHKQIAQITRELRKTAYHTVRMAILASREHTCIHPDLSAKRNKSEGCREKLDHNGPGCKFNDKAKRMDINLKDQVMILDEAHNIEDCSRDAASGSITTDQISQAVHNIDELMENNIKFPEHLKLRNMLEALMRFIEDNSGNLEQQDYDNAYKLWSGFDVVARMKQINLGPDTWKEYERCFEAAMASDEDQTSIRDRNNQELRMSSATGKLLEQIFQILFYMYKDDMKFAFSDFSSCRNVVLSSGTLSPMSTFASELGTEFPIQLEASHIIEDKQVHVAAVGTGPRGGQLQAVYRNMEQFTFQDELGQLIHNVCTSVPHGVLCFLPSYRGLENFIKRWNPRASDPEVFDRMMKAFYDVIKGETCSDYLSDDVLEEDDSDIDGAIFFAVCRGKVSEGMDFADNNARAVITVKLKREYNDKYRYDRGLLSGGDWYEIQAFRALNQALGRCIRHRKDWGALIMVDDRFVKNTGKYTKNTSVSAGPSAPYAQTPTTSKKGGVFSPPYKPIQTPKGNNSTTAAIPSLVNLPVTSPRIQQQLKEFILSPNAPKDQPYYSTSIQTPTRTFQIPQQNAGQLNQAHVPYVSNEQSGPGLSQLLTPTELGTSEPSKEDHSTNTDPSDLPVEEQLKLFLNSGSAPKGHAYYVVANKGTPSESTFLIEPDKKGKSKKGQSNKRQKSENAERGPETLTNGGVQPVPALPVESHIDKKPAVKSEAITVEADSSTSDLPDPKHPFLRFCNLPVTPAKPQIPVATVTPQRPECGVQDSNIKHDQAAAPSPDIFGDIADTKPDVDQAEKARVKKPIFRKKIKTETDIENGPKILNHALDDTSEVKGDSNVTAELGNHVEEAKGDNKEPDSVNTVKKEERRNVRGRNNARVVENLREIRKVGRDGADDKPDVQQGRVLQKHNNDNIIDSHTEGAVGFSQSSDEDFLNTRRRGNRKRKSTARYDDYSKRSKKGVTYDEQEKEEENVAKENVPTGNQLCCAACGHKLMKVSGVFKKNTELLYFPSLKLEPGLVPVSQESHIKGVELNAVYNISQACCVQYLQCKGCKGPVLGATVLLAELSSTYKAGQTWVLSSAVKI</sequence>
<feature type="region of interest" description="Disordered" evidence="9">
    <location>
        <begin position="909"/>
        <end position="994"/>
    </location>
</feature>
<dbReference type="InterPro" id="IPR045028">
    <property type="entry name" value="DinG/Rad3-like"/>
</dbReference>
<dbReference type="InterPro" id="IPR010614">
    <property type="entry name" value="RAD3-like_helicase_DEAD"/>
</dbReference>
<feature type="region of interest" description="Disordered" evidence="9">
    <location>
        <begin position="864"/>
        <end position="896"/>
    </location>
</feature>
<dbReference type="Pfam" id="PF13307">
    <property type="entry name" value="Helicase_C_2"/>
    <property type="match status" value="1"/>
</dbReference>
<evidence type="ECO:0000256" key="7">
    <source>
        <dbReference type="ARBA" id="ARBA00023014"/>
    </source>
</evidence>
<dbReference type="InterPro" id="IPR014013">
    <property type="entry name" value="Helic_SF1/SF2_ATP-bd_DinG/Rad3"/>
</dbReference>
<evidence type="ECO:0000313" key="11">
    <source>
        <dbReference type="EMBL" id="WAR01543.1"/>
    </source>
</evidence>
<name>A0ABY7DUZ1_MYAAR</name>
<keyword evidence="3" id="KW-0378">Hydrolase</keyword>
<feature type="region of interest" description="Disordered" evidence="9">
    <location>
        <begin position="675"/>
        <end position="721"/>
    </location>
</feature>
<organism evidence="11 12">
    <name type="scientific">Mya arenaria</name>
    <name type="common">Soft-shell clam</name>
    <dbReference type="NCBI Taxonomy" id="6604"/>
    <lineage>
        <taxon>Eukaryota</taxon>
        <taxon>Metazoa</taxon>
        <taxon>Spiralia</taxon>
        <taxon>Lophotrochozoa</taxon>
        <taxon>Mollusca</taxon>
        <taxon>Bivalvia</taxon>
        <taxon>Autobranchia</taxon>
        <taxon>Heteroconchia</taxon>
        <taxon>Euheterodonta</taxon>
        <taxon>Imparidentia</taxon>
        <taxon>Neoheterodontei</taxon>
        <taxon>Myida</taxon>
        <taxon>Myoidea</taxon>
        <taxon>Myidae</taxon>
        <taxon>Mya</taxon>
    </lineage>
</organism>
<evidence type="ECO:0000259" key="10">
    <source>
        <dbReference type="PROSITE" id="PS51193"/>
    </source>
</evidence>
<dbReference type="Pfam" id="PF06733">
    <property type="entry name" value="DEAD_2"/>
    <property type="match status" value="1"/>
</dbReference>
<feature type="compositionally biased region" description="Basic residues" evidence="9">
    <location>
        <begin position="956"/>
        <end position="967"/>
    </location>
</feature>
<evidence type="ECO:0000256" key="3">
    <source>
        <dbReference type="ARBA" id="ARBA00022801"/>
    </source>
</evidence>
<dbReference type="SMART" id="SM00491">
    <property type="entry name" value="HELICc2"/>
    <property type="match status" value="1"/>
</dbReference>
<keyword evidence="2" id="KW-0547">Nucleotide-binding</keyword>
<evidence type="ECO:0000256" key="4">
    <source>
        <dbReference type="ARBA" id="ARBA00022806"/>
    </source>
</evidence>
<keyword evidence="6" id="KW-0408">Iron</keyword>
<feature type="compositionally biased region" description="Polar residues" evidence="9">
    <location>
        <begin position="502"/>
        <end position="520"/>
    </location>
</feature>
<reference evidence="11" key="1">
    <citation type="submission" date="2022-11" db="EMBL/GenBank/DDBJ databases">
        <title>Centuries of genome instability and evolution in soft-shell clam transmissible cancer (bioRxiv).</title>
        <authorList>
            <person name="Hart S.F.M."/>
            <person name="Yonemitsu M.A."/>
            <person name="Giersch R.M."/>
            <person name="Beal B.F."/>
            <person name="Arriagada G."/>
            <person name="Davis B.W."/>
            <person name="Ostrander E.A."/>
            <person name="Goff S.P."/>
            <person name="Metzger M.J."/>
        </authorList>
    </citation>
    <scope>NUCLEOTIDE SEQUENCE</scope>
    <source>
        <strain evidence="11">MELC-2E11</strain>
        <tissue evidence="11">Siphon/mantle</tissue>
    </source>
</reference>
<evidence type="ECO:0000256" key="5">
    <source>
        <dbReference type="ARBA" id="ARBA00022840"/>
    </source>
</evidence>
<keyword evidence="8" id="KW-0413">Isomerase</keyword>
<dbReference type="InterPro" id="IPR027417">
    <property type="entry name" value="P-loop_NTPase"/>
</dbReference>
<dbReference type="SUPFAM" id="SSF52540">
    <property type="entry name" value="P-loop containing nucleoside triphosphate hydrolases"/>
    <property type="match status" value="1"/>
</dbReference>
<feature type="domain" description="Helicase ATP-binding" evidence="10">
    <location>
        <begin position="1"/>
        <end position="155"/>
    </location>
</feature>
<feature type="compositionally biased region" description="Basic and acidic residues" evidence="9">
    <location>
        <begin position="698"/>
        <end position="707"/>
    </location>
</feature>
<dbReference type="Gene3D" id="3.40.50.300">
    <property type="entry name" value="P-loop containing nucleotide triphosphate hydrolases"/>
    <property type="match status" value="3"/>
</dbReference>
<feature type="compositionally biased region" description="Basic and acidic residues" evidence="9">
    <location>
        <begin position="909"/>
        <end position="919"/>
    </location>
</feature>
<evidence type="ECO:0000256" key="9">
    <source>
        <dbReference type="SAM" id="MobiDB-lite"/>
    </source>
</evidence>
<dbReference type="Gene3D" id="1.10.275.40">
    <property type="match status" value="1"/>
</dbReference>
<feature type="compositionally biased region" description="Basic residues" evidence="9">
    <location>
        <begin position="687"/>
        <end position="697"/>
    </location>
</feature>
<dbReference type="InterPro" id="IPR006555">
    <property type="entry name" value="ATP-dep_Helicase_C"/>
</dbReference>
<keyword evidence="4" id="KW-0347">Helicase</keyword>
<dbReference type="CDD" id="cd18788">
    <property type="entry name" value="SF2_C_XPD"/>
    <property type="match status" value="1"/>
</dbReference>
<feature type="compositionally biased region" description="Basic and acidic residues" evidence="9">
    <location>
        <begin position="865"/>
        <end position="890"/>
    </location>
</feature>
<keyword evidence="5" id="KW-0067">ATP-binding</keyword>
<dbReference type="EMBL" id="CP111015">
    <property type="protein sequence ID" value="WAR01543.1"/>
    <property type="molecule type" value="Genomic_DNA"/>
</dbReference>
<keyword evidence="12" id="KW-1185">Reference proteome</keyword>
<feature type="region of interest" description="Disordered" evidence="9">
    <location>
        <begin position="502"/>
        <end position="525"/>
    </location>
</feature>
<keyword evidence="7" id="KW-0411">Iron-sulfur</keyword>
<evidence type="ECO:0000313" key="12">
    <source>
        <dbReference type="Proteomes" id="UP001164746"/>
    </source>
</evidence>
<feature type="compositionally biased region" description="Polar residues" evidence="9">
    <location>
        <begin position="608"/>
        <end position="629"/>
    </location>
</feature>
<evidence type="ECO:0000256" key="1">
    <source>
        <dbReference type="ARBA" id="ARBA00022723"/>
    </source>
</evidence>
<feature type="region of interest" description="Disordered" evidence="9">
    <location>
        <begin position="607"/>
        <end position="644"/>
    </location>
</feature>
<dbReference type="PROSITE" id="PS51193">
    <property type="entry name" value="HELICASE_ATP_BIND_2"/>
    <property type="match status" value="1"/>
</dbReference>
<evidence type="ECO:0000256" key="8">
    <source>
        <dbReference type="ARBA" id="ARBA00023235"/>
    </source>
</evidence>